<dbReference type="EMBL" id="KE560523">
    <property type="protein sequence ID" value="EPZ36555.1"/>
    <property type="molecule type" value="Genomic_DNA"/>
</dbReference>
<dbReference type="AlphaFoldDB" id="A0A075B1Z3"/>
<evidence type="ECO:0000313" key="1">
    <source>
        <dbReference type="EMBL" id="EPZ36555.1"/>
    </source>
</evidence>
<sequence length="121" mass="14219">MNLKELSVFALSQPSIPYIFAIKSIEETAKVEKYINKCPVSKEGVIPISFPPFPQNLNVEFYQRCEDEENIESYFIYLNCSEIEEFYTIEDLSDDKLRNRCVELSSFKTVNNKLKEEKMKK</sequence>
<proteinExistence type="predicted"/>
<gene>
    <name evidence="1" type="ORF">O9G_001539</name>
</gene>
<accession>A0A075B1Z3</accession>
<protein>
    <submittedName>
        <fullName evidence="1">Uncharacterized protein</fullName>
    </submittedName>
</protein>
<keyword evidence="2" id="KW-1185">Reference proteome</keyword>
<organism evidence="1 2">
    <name type="scientific">Rozella allomycis (strain CSF55)</name>
    <dbReference type="NCBI Taxonomy" id="988480"/>
    <lineage>
        <taxon>Eukaryota</taxon>
        <taxon>Fungi</taxon>
        <taxon>Fungi incertae sedis</taxon>
        <taxon>Cryptomycota</taxon>
        <taxon>Cryptomycota incertae sedis</taxon>
        <taxon>Rozella</taxon>
    </lineage>
</organism>
<name>A0A075B1Z3_ROZAC</name>
<evidence type="ECO:0000313" key="2">
    <source>
        <dbReference type="Proteomes" id="UP000030755"/>
    </source>
</evidence>
<reference evidence="1 2" key="1">
    <citation type="journal article" date="2013" name="Curr. Biol.">
        <title>Shared signatures of parasitism and phylogenomics unite Cryptomycota and microsporidia.</title>
        <authorList>
            <person name="James T.Y."/>
            <person name="Pelin A."/>
            <person name="Bonen L."/>
            <person name="Ahrendt S."/>
            <person name="Sain D."/>
            <person name="Corradi N."/>
            <person name="Stajich J.E."/>
        </authorList>
    </citation>
    <scope>NUCLEOTIDE SEQUENCE [LARGE SCALE GENOMIC DNA]</scope>
    <source>
        <strain evidence="1 2">CSF55</strain>
    </source>
</reference>
<dbReference type="HOGENOM" id="CLU_2039383_0_0_1"/>
<dbReference type="Proteomes" id="UP000030755">
    <property type="component" value="Unassembled WGS sequence"/>
</dbReference>